<dbReference type="EMBL" id="GL732617">
    <property type="protein sequence ID" value="EFX70784.1"/>
    <property type="molecule type" value="Genomic_DNA"/>
</dbReference>
<dbReference type="InParanoid" id="E9HBV5"/>
<dbReference type="Proteomes" id="UP000000305">
    <property type="component" value="Unassembled WGS sequence"/>
</dbReference>
<proteinExistence type="predicted"/>
<dbReference type="PhylomeDB" id="E9HBV5"/>
<reference evidence="1 2" key="1">
    <citation type="journal article" date="2011" name="Science">
        <title>The ecoresponsive genome of Daphnia pulex.</title>
        <authorList>
            <person name="Colbourne J.K."/>
            <person name="Pfrender M.E."/>
            <person name="Gilbert D."/>
            <person name="Thomas W.K."/>
            <person name="Tucker A."/>
            <person name="Oakley T.H."/>
            <person name="Tokishita S."/>
            <person name="Aerts A."/>
            <person name="Arnold G.J."/>
            <person name="Basu M.K."/>
            <person name="Bauer D.J."/>
            <person name="Caceres C.E."/>
            <person name="Carmel L."/>
            <person name="Casola C."/>
            <person name="Choi J.H."/>
            <person name="Detter J.C."/>
            <person name="Dong Q."/>
            <person name="Dusheyko S."/>
            <person name="Eads B.D."/>
            <person name="Frohlich T."/>
            <person name="Geiler-Samerotte K.A."/>
            <person name="Gerlach D."/>
            <person name="Hatcher P."/>
            <person name="Jogdeo S."/>
            <person name="Krijgsveld J."/>
            <person name="Kriventseva E.V."/>
            <person name="Kultz D."/>
            <person name="Laforsch C."/>
            <person name="Lindquist E."/>
            <person name="Lopez J."/>
            <person name="Manak J.R."/>
            <person name="Muller J."/>
            <person name="Pangilinan J."/>
            <person name="Patwardhan R.P."/>
            <person name="Pitluck S."/>
            <person name="Pritham E.J."/>
            <person name="Rechtsteiner A."/>
            <person name="Rho M."/>
            <person name="Rogozin I.B."/>
            <person name="Sakarya O."/>
            <person name="Salamov A."/>
            <person name="Schaack S."/>
            <person name="Shapiro H."/>
            <person name="Shiga Y."/>
            <person name="Skalitzky C."/>
            <person name="Smith Z."/>
            <person name="Souvorov A."/>
            <person name="Sung W."/>
            <person name="Tang Z."/>
            <person name="Tsuchiya D."/>
            <person name="Tu H."/>
            <person name="Vos H."/>
            <person name="Wang M."/>
            <person name="Wolf Y.I."/>
            <person name="Yamagata H."/>
            <person name="Yamada T."/>
            <person name="Ye Y."/>
            <person name="Shaw J.R."/>
            <person name="Andrews J."/>
            <person name="Crease T.J."/>
            <person name="Tang H."/>
            <person name="Lucas S.M."/>
            <person name="Robertson H.M."/>
            <person name="Bork P."/>
            <person name="Koonin E.V."/>
            <person name="Zdobnov E.M."/>
            <person name="Grigoriev I.V."/>
            <person name="Lynch M."/>
            <person name="Boore J.L."/>
        </authorList>
    </citation>
    <scope>NUCLEOTIDE SEQUENCE [LARGE SCALE GENOMIC DNA]</scope>
</reference>
<protein>
    <submittedName>
        <fullName evidence="1">Uncharacterized protein</fullName>
    </submittedName>
</protein>
<name>E9HBV5_DAPPU</name>
<sequence>MVVTVKQWEEIVAYVRKNPGIRASELFPLRNVSSLLQQCDVDRELLREIGMRESPQYAFNCDVIHNLEKYKEVLTLVLTDSGWEEDHGPSHPTLWKIYRQRLADPKLKAEYRDKMDVTSSFRGRTAILNNPEETDNGVAFGMDISFDEYFIEFHHVS</sequence>
<dbReference type="AlphaFoldDB" id="E9HBV5"/>
<evidence type="ECO:0000313" key="1">
    <source>
        <dbReference type="EMBL" id="EFX70784.1"/>
    </source>
</evidence>
<accession>E9HBV5</accession>
<organism evidence="1 2">
    <name type="scientific">Daphnia pulex</name>
    <name type="common">Water flea</name>
    <dbReference type="NCBI Taxonomy" id="6669"/>
    <lineage>
        <taxon>Eukaryota</taxon>
        <taxon>Metazoa</taxon>
        <taxon>Ecdysozoa</taxon>
        <taxon>Arthropoda</taxon>
        <taxon>Crustacea</taxon>
        <taxon>Branchiopoda</taxon>
        <taxon>Diplostraca</taxon>
        <taxon>Cladocera</taxon>
        <taxon>Anomopoda</taxon>
        <taxon>Daphniidae</taxon>
        <taxon>Daphnia</taxon>
    </lineage>
</organism>
<dbReference type="HOGENOM" id="CLU_1497740_0_0_1"/>
<dbReference type="KEGG" id="dpx:DAPPUDRAFT_112381"/>
<keyword evidence="2" id="KW-1185">Reference proteome</keyword>
<gene>
    <name evidence="1" type="ORF">DAPPUDRAFT_112381</name>
</gene>
<evidence type="ECO:0000313" key="2">
    <source>
        <dbReference type="Proteomes" id="UP000000305"/>
    </source>
</evidence>